<dbReference type="InterPro" id="IPR008927">
    <property type="entry name" value="6-PGluconate_DH-like_C_sf"/>
</dbReference>
<dbReference type="InterPro" id="IPR036291">
    <property type="entry name" value="NAD(P)-bd_dom_sf"/>
</dbReference>
<proteinExistence type="inferred from homology"/>
<organism evidence="4 5">
    <name type="scientific">Rotaria socialis</name>
    <dbReference type="NCBI Taxonomy" id="392032"/>
    <lineage>
        <taxon>Eukaryota</taxon>
        <taxon>Metazoa</taxon>
        <taxon>Spiralia</taxon>
        <taxon>Gnathifera</taxon>
        <taxon>Rotifera</taxon>
        <taxon>Eurotatoria</taxon>
        <taxon>Bdelloidea</taxon>
        <taxon>Philodinida</taxon>
        <taxon>Philodinidae</taxon>
        <taxon>Rotaria</taxon>
    </lineage>
</organism>
<dbReference type="InterPro" id="IPR013328">
    <property type="entry name" value="6PGD_dom2"/>
</dbReference>
<dbReference type="Pfam" id="PF03446">
    <property type="entry name" value="NAD_binding_2"/>
    <property type="match status" value="1"/>
</dbReference>
<evidence type="ECO:0000313" key="5">
    <source>
        <dbReference type="Proteomes" id="UP000663848"/>
    </source>
</evidence>
<evidence type="ECO:0000256" key="1">
    <source>
        <dbReference type="ARBA" id="ARBA00007598"/>
    </source>
</evidence>
<dbReference type="SUPFAM" id="SSF48179">
    <property type="entry name" value="6-phosphogluconate dehydrogenase C-terminal domain-like"/>
    <property type="match status" value="1"/>
</dbReference>
<comment type="similarity">
    <text evidence="1">Belongs to the HIBADH-related family. NP60 subfamily.</text>
</comment>
<dbReference type="PANTHER" id="PTHR43580">
    <property type="entry name" value="OXIDOREDUCTASE GLYR1-RELATED"/>
    <property type="match status" value="1"/>
</dbReference>
<dbReference type="InterPro" id="IPR006115">
    <property type="entry name" value="6PGDH_NADP-bd"/>
</dbReference>
<dbReference type="GO" id="GO:0016491">
    <property type="term" value="F:oxidoreductase activity"/>
    <property type="evidence" value="ECO:0007669"/>
    <property type="project" value="UniProtKB-KW"/>
</dbReference>
<dbReference type="SUPFAM" id="SSF51735">
    <property type="entry name" value="NAD(P)-binding Rossmann-fold domains"/>
    <property type="match status" value="1"/>
</dbReference>
<accession>A0A821R2X2</accession>
<dbReference type="Gene3D" id="3.40.50.720">
    <property type="entry name" value="NAD(P)-binding Rossmann-like Domain"/>
    <property type="match status" value="1"/>
</dbReference>
<comment type="caution">
    <text evidence="4">The sequence shown here is derived from an EMBL/GenBank/DDBJ whole genome shotgun (WGS) entry which is preliminary data.</text>
</comment>
<dbReference type="Proteomes" id="UP000663848">
    <property type="component" value="Unassembled WGS sequence"/>
</dbReference>
<keyword evidence="2" id="KW-0560">Oxidoreductase</keyword>
<name>A0A821R2X2_9BILA</name>
<evidence type="ECO:0000313" key="4">
    <source>
        <dbReference type="EMBL" id="CAF4835866.1"/>
    </source>
</evidence>
<reference evidence="4" key="1">
    <citation type="submission" date="2021-02" db="EMBL/GenBank/DDBJ databases">
        <authorList>
            <person name="Nowell W R."/>
        </authorList>
    </citation>
    <scope>NUCLEOTIDE SEQUENCE</scope>
</reference>
<dbReference type="EMBL" id="CAJOBR010006074">
    <property type="protein sequence ID" value="CAF4835866.1"/>
    <property type="molecule type" value="Genomic_DNA"/>
</dbReference>
<gene>
    <name evidence="4" type="ORF">QYT958_LOCUS26063</name>
</gene>
<dbReference type="AlphaFoldDB" id="A0A821R2X2"/>
<dbReference type="PIRSF" id="PIRSF000103">
    <property type="entry name" value="HIBADH"/>
    <property type="match status" value="1"/>
</dbReference>
<protein>
    <recommendedName>
        <fullName evidence="3">6-phosphogluconate dehydrogenase NADP-binding domain-containing protein</fullName>
    </recommendedName>
</protein>
<dbReference type="Gene3D" id="1.10.1040.10">
    <property type="entry name" value="N-(1-d-carboxylethyl)-l-norvaline Dehydrogenase, domain 2"/>
    <property type="match status" value="1"/>
</dbReference>
<feature type="non-terminal residue" evidence="4">
    <location>
        <position position="1"/>
    </location>
</feature>
<evidence type="ECO:0000259" key="3">
    <source>
        <dbReference type="Pfam" id="PF03446"/>
    </source>
</evidence>
<dbReference type="InterPro" id="IPR051265">
    <property type="entry name" value="HIBADH-related_NP60_sf"/>
</dbReference>
<feature type="domain" description="6-phosphogluconate dehydrogenase NADP-binding" evidence="3">
    <location>
        <begin position="9"/>
        <end position="163"/>
    </location>
</feature>
<dbReference type="GO" id="GO:0050661">
    <property type="term" value="F:NADP binding"/>
    <property type="evidence" value="ECO:0007669"/>
    <property type="project" value="InterPro"/>
</dbReference>
<sequence length="295" mass="31624">IKLHQAAMKISILGTGLMGAALTEGLINASHDVIVYNRTIAKTEPLSALGAKVAATPVEAITASDATIIMLSDGVALREMLLNDVTRVLLKGKKILNGSTTTYSEIVEIACVVAEYGGDLAEMTIMVSPDPLRNKQGRFMIGCKTIDESYWTEILLSIGESVNRLGEVGEASKAEAPMIFASIFIPVTVAYAAAVAAKMNMPQELSERYINMAIPTAEYVLPNMLARDYSKCMATVDSYASAVTTAIKTAESVGVPTKILKDIQDLFRSAAERGFSQKDGSSIFEVLFEPNANDK</sequence>
<dbReference type="InterPro" id="IPR015815">
    <property type="entry name" value="HIBADH-related"/>
</dbReference>
<evidence type="ECO:0000256" key="2">
    <source>
        <dbReference type="ARBA" id="ARBA00023002"/>
    </source>
</evidence>
<dbReference type="PANTHER" id="PTHR43580:SF2">
    <property type="entry name" value="CYTOKINE-LIKE NUCLEAR FACTOR N-PAC"/>
    <property type="match status" value="1"/>
</dbReference>